<evidence type="ECO:0000256" key="2">
    <source>
        <dbReference type="ARBA" id="ARBA00004286"/>
    </source>
</evidence>
<feature type="compositionally biased region" description="Low complexity" evidence="14">
    <location>
        <begin position="213"/>
        <end position="224"/>
    </location>
</feature>
<feature type="region of interest" description="Disordered" evidence="14">
    <location>
        <begin position="1"/>
        <end position="161"/>
    </location>
</feature>
<keyword evidence="4" id="KW-0479">Metal-binding</keyword>
<feature type="region of interest" description="Disordered" evidence="14">
    <location>
        <begin position="1538"/>
        <end position="1558"/>
    </location>
</feature>
<dbReference type="Pfam" id="PF00855">
    <property type="entry name" value="PWWP"/>
    <property type="match status" value="1"/>
</dbReference>
<dbReference type="Pfam" id="PF23460">
    <property type="entry name" value="ZMYND8_CC"/>
    <property type="match status" value="1"/>
</dbReference>
<feature type="domain" description="MYND-type" evidence="18">
    <location>
        <begin position="1697"/>
        <end position="1731"/>
    </location>
</feature>
<feature type="compositionally biased region" description="Low complexity" evidence="14">
    <location>
        <begin position="335"/>
        <end position="348"/>
    </location>
</feature>
<protein>
    <recommendedName>
        <fullName evidence="21">Protein kinase C-binding protein 1-like</fullName>
    </recommendedName>
</protein>
<dbReference type="Gene3D" id="3.30.40.10">
    <property type="entry name" value="Zinc/RING finger domain, C3HC4 (zinc finger)"/>
    <property type="match status" value="1"/>
</dbReference>
<dbReference type="PANTHER" id="PTHR46453:SF5">
    <property type="entry name" value="PROTEIN KINASE C-BINDING PROTEIN 1 ISOFORM X1"/>
    <property type="match status" value="1"/>
</dbReference>
<feature type="compositionally biased region" description="Polar residues" evidence="14">
    <location>
        <begin position="12"/>
        <end position="30"/>
    </location>
</feature>
<dbReference type="InterPro" id="IPR056987">
    <property type="entry name" value="ZMYND8_CC"/>
</dbReference>
<feature type="compositionally biased region" description="Low complexity" evidence="14">
    <location>
        <begin position="787"/>
        <end position="802"/>
    </location>
</feature>
<evidence type="ECO:0000256" key="9">
    <source>
        <dbReference type="ARBA" id="ARBA00023117"/>
    </source>
</evidence>
<dbReference type="InterPro" id="IPR001487">
    <property type="entry name" value="Bromodomain"/>
</dbReference>
<dbReference type="Gene3D" id="2.30.30.140">
    <property type="match status" value="1"/>
</dbReference>
<dbReference type="PROSITE" id="PS01360">
    <property type="entry name" value="ZF_MYND_1"/>
    <property type="match status" value="1"/>
</dbReference>
<feature type="compositionally biased region" description="Polar residues" evidence="14">
    <location>
        <begin position="113"/>
        <end position="159"/>
    </location>
</feature>
<dbReference type="SUPFAM" id="SSF47370">
    <property type="entry name" value="Bromodomain"/>
    <property type="match status" value="1"/>
</dbReference>
<feature type="compositionally biased region" description="Basic and acidic residues" evidence="14">
    <location>
        <begin position="414"/>
        <end position="427"/>
    </location>
</feature>
<feature type="compositionally biased region" description="Basic and acidic residues" evidence="14">
    <location>
        <begin position="1044"/>
        <end position="1084"/>
    </location>
</feature>
<dbReference type="SUPFAM" id="SSF57903">
    <property type="entry name" value="FYVE/PHD zinc finger"/>
    <property type="match status" value="1"/>
</dbReference>
<evidence type="ECO:0000256" key="1">
    <source>
        <dbReference type="ARBA" id="ARBA00004123"/>
    </source>
</evidence>
<feature type="region of interest" description="Disordered" evidence="14">
    <location>
        <begin position="325"/>
        <end position="436"/>
    </location>
</feature>
<dbReference type="Pfam" id="PF00439">
    <property type="entry name" value="Bromodomain"/>
    <property type="match status" value="1"/>
</dbReference>
<feature type="domain" description="Bromo" evidence="15">
    <location>
        <begin position="543"/>
        <end position="613"/>
    </location>
</feature>
<evidence type="ECO:0000256" key="8">
    <source>
        <dbReference type="ARBA" id="ARBA00023015"/>
    </source>
</evidence>
<dbReference type="PROSITE" id="PS50865">
    <property type="entry name" value="ZF_MYND_2"/>
    <property type="match status" value="1"/>
</dbReference>
<feature type="compositionally biased region" description="Low complexity" evidence="14">
    <location>
        <begin position="1086"/>
        <end position="1099"/>
    </location>
</feature>
<dbReference type="PANTHER" id="PTHR46453">
    <property type="entry name" value="PROTEIN KINASE C-BINDING PROTEIN 1"/>
    <property type="match status" value="1"/>
</dbReference>
<dbReference type="PROSITE" id="PS50014">
    <property type="entry name" value="BROMODOMAIN_2"/>
    <property type="match status" value="1"/>
</dbReference>
<dbReference type="GO" id="GO:0005737">
    <property type="term" value="C:cytoplasm"/>
    <property type="evidence" value="ECO:0007669"/>
    <property type="project" value="TreeGrafter"/>
</dbReference>
<evidence type="ECO:0000259" key="15">
    <source>
        <dbReference type="PROSITE" id="PS50014"/>
    </source>
</evidence>
<evidence type="ECO:0000256" key="4">
    <source>
        <dbReference type="ARBA" id="ARBA00022723"/>
    </source>
</evidence>
<sequence>MEESTENHMETDVSSTTDDVPETQEVTGSDGNVEMIIVVEKMDDESTADDQSDEQQSPVHEGTDSIMTPEDKAPEKEQVSTVKLPLKSPVSSPIKTPTITLVKSPARSPIKSPANTSVKSPANTSVKSPAKSPVQSPAKSPLKSPTKSPTIDAETVNSTEDTEIVMIVETAPQVPDEVSAPVATQQVEVTVEASPIKESPVNEAEDKPTQILSPSKEVPVPKSPNNELQPSDSARSTPTKETITNDKTTVNGKVQSNETSKIGDTNVKTVTTIAPIEITIENSNDSQIETLSDISEKEHKGISRELKSLIKSAKESKIISECTQLKSKTRKSRSALDTSSSSLNSSLLEPGKIHDTRRNSDNSQKSNCSEKSDKTHLKRSMRSQNPEFVSKVKQFLNSVTGKSSKDSDDEDDVVEGKDKSEILEQDAKGTPPKLKKSEPIVITENSNKLRSDPYCWRCHWAVEHATNEKMHPPMHCTVCPRTFHYKCLTGPEKSKINVEKNWVCPECMIVLQAESSETRSPAMKKISLGMLCDLLKHALRRMTETNGVEPFMQPVDRTAFPDYDKYVVHPMDLSLMRDNISEGLYGSTEAFLADAQWILHNSIIFNTYENVCPPSVQSKLTAGARALVRSCRSEMGEIEACPECYAAAHARRPTWFTDVCSTPHILFWAKLKGFPFWPAKGMSVNSSGLVDVRFFGAHDRAWVPSKDCFLYSEKDPNNFRTKRQDIIDSMQEAEQHIRNISRKYGRFVYPPFKTPFEPSRMSEQLKMMIPTFEGDVRSLVKEKPSPGVKGKSRSNSKGSKCSLNDGLRLHSDSTDSGSDGEELQRLYALLDKYSDASETDDAPALPARKMADGAEIAKVEEDESNVEKEVEVEVPVKLKENTQTPTSTTSRKRRRSDLEEAVITIIETSGSYEKRSRRKSFVETKKPDAPEPTSSKVVDTTTDKPKGETNKTTPKQTTPVKVNEPLTKLKDSEPSSSTEKDKTQRVTPIRIALVKERRHSTRTSSSKDPTAKIITPNKDKEQEKTTPQRPKSARSVDKPSSATKPEKTKPEKVDKTPNAKAEKGDKTPKDKTTRGNRSRAEKRSSSRSSRSTNSTSSTRSSDKAEKKSDGKAKDKSKESKPSAKEKDKDGDANKPTVAAQMSPKPVPDVQSPKSVKDRLHFNDNTTLAVLARETPKCNNLVTVTLCNNSGLPTISSVRSLSTTAQVTGVTITKTMTNATIDITEESSTSDSSIFTPTSSENVTSMKEAMSKLQKLRNDTTEPVVGRVGVRAFARMTSPERHTPNEEVQVEIKAEPIDLDDPERHNEKMDLMNAFRLRPVNPQNVPTPTMNLRDVRINKVVVTPLNAKKVTKPPPEVRPRAKKSFPQPKKTEESRSDLVTKNSMVYIPIQPPMTQAPSARPPRPPHAATPTVQPILRPPIMSTTANSLVNTVTTPLMLSSPCISTSGVTNSTSVATVPTVHTVPLMTSVNGQWMFSFQPVMSVGAIDNTPASPLVNGITDRSNTSVPLATLTPTSNSTLVNSVATPAASVVPVLPAATPAPPISVLSRTPTDNTPGETVSVLQPPRLQQRPTQCLQNPLDCNTPIGTMPPPSTAGPVTAKLNQNAVKMTDFFRSLLEDSLEKLDEPVSQLTTLKMQLEQDKWRHQQEIKELKHNYELTIAEMRASFEKEKVRAVSEARRASQVELETAVKQTKTKQWCANCSQEAQFYCCWNTAYCGYPCQRAHWAQHFSACQQQRQDGSNGESPTSPKSLSDNMPKTPAPTLTVGGKVAPSRAFNQDPNSAPKTSIIVSMVEDTSGNQTMKCVGTYKPVSGNQLAPMINNIPTTSNEDNQNKKVVSSSGGYLIVGGASNSSVVTPARRTHAIQYFS</sequence>
<feature type="compositionally biased region" description="Basic and acidic residues" evidence="14">
    <location>
        <begin position="1"/>
        <end position="11"/>
    </location>
</feature>
<feature type="compositionally biased region" description="Basic and acidic residues" evidence="14">
    <location>
        <begin position="1017"/>
        <end position="1026"/>
    </location>
</feature>
<evidence type="ECO:0000259" key="16">
    <source>
        <dbReference type="PROSITE" id="PS50016"/>
    </source>
</evidence>
<evidence type="ECO:0000256" key="3">
    <source>
        <dbReference type="ARBA" id="ARBA00022454"/>
    </source>
</evidence>
<dbReference type="EMBL" id="LR824534">
    <property type="protein sequence ID" value="CAH1643297.1"/>
    <property type="molecule type" value="Genomic_DNA"/>
</dbReference>
<feature type="region of interest" description="Disordered" evidence="14">
    <location>
        <begin position="858"/>
        <end position="1155"/>
    </location>
</feature>
<dbReference type="GO" id="GO:0003714">
    <property type="term" value="F:transcription corepressor activity"/>
    <property type="evidence" value="ECO:0007669"/>
    <property type="project" value="TreeGrafter"/>
</dbReference>
<feature type="compositionally biased region" description="Basic and acidic residues" evidence="14">
    <location>
        <begin position="920"/>
        <end position="929"/>
    </location>
</feature>
<evidence type="ECO:0000256" key="6">
    <source>
        <dbReference type="ARBA" id="ARBA00022833"/>
    </source>
</evidence>
<evidence type="ECO:0000259" key="17">
    <source>
        <dbReference type="PROSITE" id="PS50812"/>
    </source>
</evidence>
<feature type="compositionally biased region" description="Basic and acidic residues" evidence="14">
    <location>
        <begin position="69"/>
        <end position="78"/>
    </location>
</feature>
<gene>
    <name evidence="19" type="ORF">SPLIT_LOCUS8652</name>
</gene>
<feature type="compositionally biased region" description="Basic and acidic residues" evidence="14">
    <location>
        <begin position="967"/>
        <end position="984"/>
    </location>
</feature>
<dbReference type="InterPro" id="IPR019787">
    <property type="entry name" value="Znf_PHD-finger"/>
</dbReference>
<keyword evidence="20" id="KW-1185">Reference proteome</keyword>
<proteinExistence type="predicted"/>
<dbReference type="CDD" id="cd20160">
    <property type="entry name" value="PWWP_PRKCBP1"/>
    <property type="match status" value="1"/>
</dbReference>
<feature type="region of interest" description="Disordered" evidence="14">
    <location>
        <begin position="1393"/>
        <end position="1412"/>
    </location>
</feature>
<feature type="compositionally biased region" description="Polar residues" evidence="14">
    <location>
        <begin position="89"/>
        <end position="101"/>
    </location>
</feature>
<feature type="compositionally biased region" description="Polar residues" evidence="14">
    <location>
        <begin position="225"/>
        <end position="261"/>
    </location>
</feature>
<evidence type="ECO:0000313" key="20">
    <source>
        <dbReference type="Proteomes" id="UP001153321"/>
    </source>
</evidence>
<feature type="region of interest" description="Disordered" evidence="14">
    <location>
        <begin position="191"/>
        <end position="261"/>
    </location>
</feature>
<dbReference type="Gene3D" id="1.20.920.10">
    <property type="entry name" value="Bromodomain-like"/>
    <property type="match status" value="1"/>
</dbReference>
<evidence type="ECO:0000313" key="19">
    <source>
        <dbReference type="EMBL" id="CAH1643297.1"/>
    </source>
</evidence>
<dbReference type="InterPro" id="IPR044075">
    <property type="entry name" value="PRKCBP1_PHD"/>
</dbReference>
<evidence type="ECO:0008006" key="21">
    <source>
        <dbReference type="Google" id="ProtNLM"/>
    </source>
</evidence>
<feature type="compositionally biased region" description="Acidic residues" evidence="14">
    <location>
        <begin position="42"/>
        <end position="53"/>
    </location>
</feature>
<evidence type="ECO:0000256" key="5">
    <source>
        <dbReference type="ARBA" id="ARBA00022771"/>
    </source>
</evidence>
<dbReference type="GO" id="GO:0005634">
    <property type="term" value="C:nucleus"/>
    <property type="evidence" value="ECO:0007669"/>
    <property type="project" value="UniProtKB-SubCell"/>
</dbReference>
<feature type="domain" description="PWWP" evidence="17">
    <location>
        <begin position="663"/>
        <end position="714"/>
    </location>
</feature>
<dbReference type="GO" id="GO:0008270">
    <property type="term" value="F:zinc ion binding"/>
    <property type="evidence" value="ECO:0007669"/>
    <property type="project" value="UniProtKB-KW"/>
</dbReference>
<evidence type="ECO:0000256" key="14">
    <source>
        <dbReference type="SAM" id="MobiDB-lite"/>
    </source>
</evidence>
<feature type="compositionally biased region" description="Polar residues" evidence="14">
    <location>
        <begin position="1735"/>
        <end position="1754"/>
    </location>
</feature>
<keyword evidence="6" id="KW-0862">Zinc</keyword>
<feature type="compositionally biased region" description="Basic and acidic residues" evidence="14">
    <location>
        <begin position="858"/>
        <end position="880"/>
    </location>
</feature>
<keyword evidence="7" id="KW-0156">Chromatin regulator</keyword>
<evidence type="ECO:0000256" key="7">
    <source>
        <dbReference type="ARBA" id="ARBA00022853"/>
    </source>
</evidence>
<accession>A0A9P0I890</accession>
<keyword evidence="8" id="KW-0805">Transcription regulation</keyword>
<keyword evidence="9 12" id="KW-0103">Bromodomain</keyword>
<feature type="compositionally biased region" description="Polar residues" evidence="14">
    <location>
        <begin position="1545"/>
        <end position="1558"/>
    </location>
</feature>
<dbReference type="GO" id="GO:0005694">
    <property type="term" value="C:chromosome"/>
    <property type="evidence" value="ECO:0007669"/>
    <property type="project" value="UniProtKB-SubCell"/>
</dbReference>
<dbReference type="SMART" id="SM00293">
    <property type="entry name" value="PWWP"/>
    <property type="match status" value="1"/>
</dbReference>
<keyword evidence="10" id="KW-0804">Transcription</keyword>
<dbReference type="InterPro" id="IPR000313">
    <property type="entry name" value="PWWP_dom"/>
</dbReference>
<dbReference type="Pfam" id="PF24324">
    <property type="entry name" value="MYND_ZMYND11_ZMYD8"/>
    <property type="match status" value="1"/>
</dbReference>
<keyword evidence="3" id="KW-0158">Chromosome</keyword>
<keyword evidence="5 13" id="KW-0863">Zinc-finger</keyword>
<dbReference type="FunFam" id="6.10.140.2220:FF:000002">
    <property type="entry name" value="Protein kinase C-binding protein 1 isoform C"/>
    <property type="match status" value="1"/>
</dbReference>
<dbReference type="PROSITE" id="PS50812">
    <property type="entry name" value="PWWP"/>
    <property type="match status" value="1"/>
</dbReference>
<dbReference type="GO" id="GO:0140006">
    <property type="term" value="F:histone H3 reader activity"/>
    <property type="evidence" value="ECO:0007669"/>
    <property type="project" value="UniProtKB-ARBA"/>
</dbReference>
<dbReference type="SUPFAM" id="SSF63748">
    <property type="entry name" value="Tudor/PWWP/MBT"/>
    <property type="match status" value="1"/>
</dbReference>
<dbReference type="InterPro" id="IPR057053">
    <property type="entry name" value="MYND_ZMYND11_ZMYD8"/>
</dbReference>
<dbReference type="Proteomes" id="UP001153321">
    <property type="component" value="Chromosome 3"/>
</dbReference>
<organism evidence="19 20">
    <name type="scientific">Spodoptera littoralis</name>
    <name type="common">Egyptian cotton leafworm</name>
    <dbReference type="NCBI Taxonomy" id="7109"/>
    <lineage>
        <taxon>Eukaryota</taxon>
        <taxon>Metazoa</taxon>
        <taxon>Ecdysozoa</taxon>
        <taxon>Arthropoda</taxon>
        <taxon>Hexapoda</taxon>
        <taxon>Insecta</taxon>
        <taxon>Pterygota</taxon>
        <taxon>Neoptera</taxon>
        <taxon>Endopterygota</taxon>
        <taxon>Lepidoptera</taxon>
        <taxon>Glossata</taxon>
        <taxon>Ditrysia</taxon>
        <taxon>Noctuoidea</taxon>
        <taxon>Noctuidae</taxon>
        <taxon>Amphipyrinae</taxon>
        <taxon>Spodoptera</taxon>
    </lineage>
</organism>
<dbReference type="InterPro" id="IPR036427">
    <property type="entry name" value="Bromodomain-like_sf"/>
</dbReference>
<feature type="domain" description="PHD-type" evidence="16">
    <location>
        <begin position="452"/>
        <end position="510"/>
    </location>
</feature>
<evidence type="ECO:0000256" key="10">
    <source>
        <dbReference type="ARBA" id="ARBA00023163"/>
    </source>
</evidence>
<name>A0A9P0I890_SPOLI</name>
<keyword evidence="11" id="KW-0539">Nucleus</keyword>
<evidence type="ECO:0000259" key="18">
    <source>
        <dbReference type="PROSITE" id="PS50865"/>
    </source>
</evidence>
<reference evidence="19" key="1">
    <citation type="submission" date="2022-02" db="EMBL/GenBank/DDBJ databases">
        <authorList>
            <person name="King R."/>
        </authorList>
    </citation>
    <scope>NUCLEOTIDE SEQUENCE</scope>
</reference>
<dbReference type="InterPro" id="IPR011011">
    <property type="entry name" value="Znf_FYVE_PHD"/>
</dbReference>
<dbReference type="SUPFAM" id="SSF144232">
    <property type="entry name" value="HIT/MYND zinc finger-like"/>
    <property type="match status" value="1"/>
</dbReference>
<feature type="compositionally biased region" description="Basic and acidic residues" evidence="14">
    <location>
        <begin position="1100"/>
        <end position="1132"/>
    </location>
</feature>
<feature type="region of interest" description="Disordered" evidence="14">
    <location>
        <begin position="1735"/>
        <end position="1781"/>
    </location>
</feature>
<feature type="region of interest" description="Disordered" evidence="14">
    <location>
        <begin position="1347"/>
        <end position="1375"/>
    </location>
</feature>
<comment type="subcellular location">
    <subcellularLocation>
        <location evidence="2">Chromosome</location>
    </subcellularLocation>
    <subcellularLocation>
        <location evidence="1">Nucleus</location>
    </subcellularLocation>
</comment>
<feature type="compositionally biased region" description="Basic and acidic residues" evidence="14">
    <location>
        <begin position="351"/>
        <end position="360"/>
    </location>
</feature>
<feature type="region of interest" description="Disordered" evidence="14">
    <location>
        <begin position="777"/>
        <end position="820"/>
    </location>
</feature>
<dbReference type="PROSITE" id="PS50016">
    <property type="entry name" value="ZF_PHD_2"/>
    <property type="match status" value="1"/>
</dbReference>
<dbReference type="CDD" id="cd15538">
    <property type="entry name" value="PHD_PRKCBP1"/>
    <property type="match status" value="1"/>
</dbReference>
<dbReference type="InterPro" id="IPR013083">
    <property type="entry name" value="Znf_RING/FYVE/PHD"/>
</dbReference>
<dbReference type="SMART" id="SM00297">
    <property type="entry name" value="BROMO"/>
    <property type="match status" value="1"/>
</dbReference>
<feature type="compositionally biased region" description="Low complexity" evidence="14">
    <location>
        <begin position="950"/>
        <end position="963"/>
    </location>
</feature>
<evidence type="ECO:0000256" key="11">
    <source>
        <dbReference type="ARBA" id="ARBA00023242"/>
    </source>
</evidence>
<evidence type="ECO:0000256" key="12">
    <source>
        <dbReference type="PROSITE-ProRule" id="PRU00035"/>
    </source>
</evidence>
<dbReference type="InterPro" id="IPR002893">
    <property type="entry name" value="Znf_MYND"/>
</dbReference>
<evidence type="ECO:0000256" key="13">
    <source>
        <dbReference type="PROSITE-ProRule" id="PRU00134"/>
    </source>
</evidence>